<dbReference type="InterPro" id="IPR052337">
    <property type="entry name" value="SAT4-like"/>
</dbReference>
<keyword evidence="4 6" id="KW-0472">Membrane</keyword>
<keyword evidence="9" id="KW-1185">Reference proteome</keyword>
<dbReference type="EMBL" id="JAGPNK010000004">
    <property type="protein sequence ID" value="KAH7323147.1"/>
    <property type="molecule type" value="Genomic_DNA"/>
</dbReference>
<evidence type="ECO:0000256" key="4">
    <source>
        <dbReference type="ARBA" id="ARBA00023136"/>
    </source>
</evidence>
<keyword evidence="3 6" id="KW-1133">Transmembrane helix</keyword>
<feature type="transmembrane region" description="Helical" evidence="6">
    <location>
        <begin position="117"/>
        <end position="138"/>
    </location>
</feature>
<dbReference type="OrthoDB" id="5421689at2759"/>
<organism evidence="8 9">
    <name type="scientific">Stachybotrys elegans</name>
    <dbReference type="NCBI Taxonomy" id="80388"/>
    <lineage>
        <taxon>Eukaryota</taxon>
        <taxon>Fungi</taxon>
        <taxon>Dikarya</taxon>
        <taxon>Ascomycota</taxon>
        <taxon>Pezizomycotina</taxon>
        <taxon>Sordariomycetes</taxon>
        <taxon>Hypocreomycetidae</taxon>
        <taxon>Hypocreales</taxon>
        <taxon>Stachybotryaceae</taxon>
        <taxon>Stachybotrys</taxon>
    </lineage>
</organism>
<feature type="transmembrane region" description="Helical" evidence="6">
    <location>
        <begin position="232"/>
        <end position="254"/>
    </location>
</feature>
<comment type="caution">
    <text evidence="8">The sequence shown here is derived from an EMBL/GenBank/DDBJ whole genome shotgun (WGS) entry which is preliminary data.</text>
</comment>
<name>A0A8K0WTC7_9HYPO</name>
<feature type="transmembrane region" description="Helical" evidence="6">
    <location>
        <begin position="158"/>
        <end position="179"/>
    </location>
</feature>
<dbReference type="PANTHER" id="PTHR33048">
    <property type="entry name" value="PTH11-LIKE INTEGRAL MEMBRANE PROTEIN (AFU_ORTHOLOGUE AFUA_5G11245)"/>
    <property type="match status" value="1"/>
</dbReference>
<reference evidence="8" key="1">
    <citation type="journal article" date="2021" name="Nat. Commun.">
        <title>Genetic determinants of endophytism in the Arabidopsis root mycobiome.</title>
        <authorList>
            <person name="Mesny F."/>
            <person name="Miyauchi S."/>
            <person name="Thiergart T."/>
            <person name="Pickel B."/>
            <person name="Atanasova L."/>
            <person name="Karlsson M."/>
            <person name="Huettel B."/>
            <person name="Barry K.W."/>
            <person name="Haridas S."/>
            <person name="Chen C."/>
            <person name="Bauer D."/>
            <person name="Andreopoulos W."/>
            <person name="Pangilinan J."/>
            <person name="LaButti K."/>
            <person name="Riley R."/>
            <person name="Lipzen A."/>
            <person name="Clum A."/>
            <person name="Drula E."/>
            <person name="Henrissat B."/>
            <person name="Kohler A."/>
            <person name="Grigoriev I.V."/>
            <person name="Martin F.M."/>
            <person name="Hacquard S."/>
        </authorList>
    </citation>
    <scope>NUCLEOTIDE SEQUENCE</scope>
    <source>
        <strain evidence="8">MPI-CAGE-CH-0235</strain>
    </source>
</reference>
<sequence>MSNPPTPEQLAWMRENAGDTQVPAILISSGICLGLTLLAVAMRVVSRSLSRTRLWHDDYFLFIGCILYTLYIIAWSFSTRFGQGRHIILVTDLRAFMILSILFLYRRIFSSQQFLYALYGLAAVIIAWSLASFFSSIFHCFPIAANWDPNVEGVCHDLGRLAVTLAVLNLLIDFIMLAYPIPQVWRLQMSTDRKILVSMTFLCGGIACVVSFVRLFYADSINSTFDPSWDGVTAGILSGLEMSTGIIACCMITFRPLLQRLRRGDSTTNSDISRRRWSKMTSRRDIELSSGSQEVRGNTEHLEEYSWRVTEVRA</sequence>
<accession>A0A8K0WTC7</accession>
<feature type="domain" description="Rhodopsin" evidence="7">
    <location>
        <begin position="42"/>
        <end position="260"/>
    </location>
</feature>
<dbReference type="InterPro" id="IPR049326">
    <property type="entry name" value="Rhodopsin_dom_fungi"/>
</dbReference>
<gene>
    <name evidence="8" type="ORF">B0I35DRAFT_349977</name>
</gene>
<evidence type="ECO:0000256" key="5">
    <source>
        <dbReference type="ARBA" id="ARBA00038359"/>
    </source>
</evidence>
<evidence type="ECO:0000256" key="2">
    <source>
        <dbReference type="ARBA" id="ARBA00022692"/>
    </source>
</evidence>
<feature type="transmembrane region" description="Helical" evidence="6">
    <location>
        <begin position="58"/>
        <end position="78"/>
    </location>
</feature>
<evidence type="ECO:0000313" key="9">
    <source>
        <dbReference type="Proteomes" id="UP000813444"/>
    </source>
</evidence>
<comment type="similarity">
    <text evidence="5">Belongs to the SAT4 family.</text>
</comment>
<feature type="transmembrane region" description="Helical" evidence="6">
    <location>
        <begin position="84"/>
        <end position="105"/>
    </location>
</feature>
<evidence type="ECO:0000313" key="8">
    <source>
        <dbReference type="EMBL" id="KAH7323147.1"/>
    </source>
</evidence>
<feature type="transmembrane region" description="Helical" evidence="6">
    <location>
        <begin position="195"/>
        <end position="217"/>
    </location>
</feature>
<dbReference type="PANTHER" id="PTHR33048:SF47">
    <property type="entry name" value="INTEGRAL MEMBRANE PROTEIN-RELATED"/>
    <property type="match status" value="1"/>
</dbReference>
<protein>
    <recommendedName>
        <fullName evidence="7">Rhodopsin domain-containing protein</fullName>
    </recommendedName>
</protein>
<dbReference type="GO" id="GO:0016020">
    <property type="term" value="C:membrane"/>
    <property type="evidence" value="ECO:0007669"/>
    <property type="project" value="UniProtKB-SubCell"/>
</dbReference>
<comment type="subcellular location">
    <subcellularLocation>
        <location evidence="1">Membrane</location>
        <topology evidence="1">Multi-pass membrane protein</topology>
    </subcellularLocation>
</comment>
<dbReference type="Pfam" id="PF20684">
    <property type="entry name" value="Fung_rhodopsin"/>
    <property type="match status" value="1"/>
</dbReference>
<evidence type="ECO:0000256" key="1">
    <source>
        <dbReference type="ARBA" id="ARBA00004141"/>
    </source>
</evidence>
<evidence type="ECO:0000259" key="7">
    <source>
        <dbReference type="Pfam" id="PF20684"/>
    </source>
</evidence>
<proteinExistence type="inferred from homology"/>
<dbReference type="AlphaFoldDB" id="A0A8K0WTC7"/>
<evidence type="ECO:0000256" key="6">
    <source>
        <dbReference type="SAM" id="Phobius"/>
    </source>
</evidence>
<evidence type="ECO:0000256" key="3">
    <source>
        <dbReference type="ARBA" id="ARBA00022989"/>
    </source>
</evidence>
<dbReference type="Proteomes" id="UP000813444">
    <property type="component" value="Unassembled WGS sequence"/>
</dbReference>
<keyword evidence="2 6" id="KW-0812">Transmembrane</keyword>
<feature type="transmembrane region" description="Helical" evidence="6">
    <location>
        <begin position="20"/>
        <end position="46"/>
    </location>
</feature>